<proteinExistence type="predicted"/>
<evidence type="ECO:0000313" key="2">
    <source>
        <dbReference type="EMBL" id="EYC36895.1"/>
    </source>
</evidence>
<organism evidence="2 3">
    <name type="scientific">Ancylostoma ceylanicum</name>
    <dbReference type="NCBI Taxonomy" id="53326"/>
    <lineage>
        <taxon>Eukaryota</taxon>
        <taxon>Metazoa</taxon>
        <taxon>Ecdysozoa</taxon>
        <taxon>Nematoda</taxon>
        <taxon>Chromadorea</taxon>
        <taxon>Rhabditida</taxon>
        <taxon>Rhabditina</taxon>
        <taxon>Rhabditomorpha</taxon>
        <taxon>Strongyloidea</taxon>
        <taxon>Ancylostomatidae</taxon>
        <taxon>Ancylostomatinae</taxon>
        <taxon>Ancylostoma</taxon>
    </lineage>
</organism>
<sequence>MSSHHWFGRPFGRLHGNSRSRPTLQTMSPLARRTWPYYLRRVSRSLSEIGAMPNRSRIFSLRMRSARVIPAVHHNIFASVTLSRRSTPFVAAQHFAP</sequence>
<evidence type="ECO:0000313" key="3">
    <source>
        <dbReference type="Proteomes" id="UP000024635"/>
    </source>
</evidence>
<keyword evidence="3" id="KW-1185">Reference proteome</keyword>
<dbReference type="EMBL" id="JARK01000446">
    <property type="protein sequence ID" value="EYC36895.1"/>
    <property type="molecule type" value="Genomic_DNA"/>
</dbReference>
<name>A0A016WB77_9BILA</name>
<comment type="caution">
    <text evidence="2">The sequence shown here is derived from an EMBL/GenBank/DDBJ whole genome shotgun (WGS) entry which is preliminary data.</text>
</comment>
<dbReference type="AlphaFoldDB" id="A0A016WB77"/>
<gene>
    <name evidence="2" type="primary">Acey_s0846.g2661</name>
    <name evidence="2" type="ORF">Y032_0846g2661</name>
</gene>
<feature type="region of interest" description="Disordered" evidence="1">
    <location>
        <begin position="1"/>
        <end position="25"/>
    </location>
</feature>
<dbReference type="Proteomes" id="UP000024635">
    <property type="component" value="Unassembled WGS sequence"/>
</dbReference>
<accession>A0A016WB77</accession>
<protein>
    <submittedName>
        <fullName evidence="2">Uncharacterized protein</fullName>
    </submittedName>
</protein>
<evidence type="ECO:0000256" key="1">
    <source>
        <dbReference type="SAM" id="MobiDB-lite"/>
    </source>
</evidence>
<reference evidence="3" key="1">
    <citation type="journal article" date="2015" name="Nat. Genet.">
        <title>The genome and transcriptome of the zoonotic hookworm Ancylostoma ceylanicum identify infection-specific gene families.</title>
        <authorList>
            <person name="Schwarz E.M."/>
            <person name="Hu Y."/>
            <person name="Antoshechkin I."/>
            <person name="Miller M.M."/>
            <person name="Sternberg P.W."/>
            <person name="Aroian R.V."/>
        </authorList>
    </citation>
    <scope>NUCLEOTIDE SEQUENCE</scope>
    <source>
        <strain evidence="3">HY135</strain>
    </source>
</reference>